<evidence type="ECO:0000313" key="5">
    <source>
        <dbReference type="EMBL" id="KXZ46899.1"/>
    </source>
</evidence>
<feature type="region of interest" description="Disordered" evidence="3">
    <location>
        <begin position="717"/>
        <end position="741"/>
    </location>
</feature>
<dbReference type="InterPro" id="IPR025151">
    <property type="entry name" value="ELYS_dom"/>
</dbReference>
<name>A0A150GAN5_GONPE</name>
<evidence type="ECO:0000313" key="6">
    <source>
        <dbReference type="Proteomes" id="UP000075714"/>
    </source>
</evidence>
<evidence type="ECO:0000259" key="4">
    <source>
        <dbReference type="Pfam" id="PF13934"/>
    </source>
</evidence>
<organism evidence="5 6">
    <name type="scientific">Gonium pectorale</name>
    <name type="common">Green alga</name>
    <dbReference type="NCBI Taxonomy" id="33097"/>
    <lineage>
        <taxon>Eukaryota</taxon>
        <taxon>Viridiplantae</taxon>
        <taxon>Chlorophyta</taxon>
        <taxon>core chlorophytes</taxon>
        <taxon>Chlorophyceae</taxon>
        <taxon>CS clade</taxon>
        <taxon>Chlamydomonadales</taxon>
        <taxon>Volvocaceae</taxon>
        <taxon>Gonium</taxon>
    </lineage>
</organism>
<feature type="compositionally biased region" description="Pro residues" evidence="3">
    <location>
        <begin position="576"/>
        <end position="591"/>
    </location>
</feature>
<comment type="subcellular location">
    <subcellularLocation>
        <location evidence="1">Nucleus</location>
    </subcellularLocation>
</comment>
<accession>A0A150GAN5</accession>
<dbReference type="STRING" id="33097.A0A150GAN5"/>
<dbReference type="GO" id="GO:0005634">
    <property type="term" value="C:nucleus"/>
    <property type="evidence" value="ECO:0007669"/>
    <property type="project" value="UniProtKB-SubCell"/>
</dbReference>
<dbReference type="OrthoDB" id="20729at2759"/>
<gene>
    <name evidence="5" type="ORF">GPECTOR_39g393</name>
</gene>
<feature type="compositionally biased region" description="Low complexity" evidence="3">
    <location>
        <begin position="717"/>
        <end position="727"/>
    </location>
</feature>
<feature type="region of interest" description="Disordered" evidence="3">
    <location>
        <begin position="615"/>
        <end position="647"/>
    </location>
</feature>
<protein>
    <recommendedName>
        <fullName evidence="4">ELYS-like domain-containing protein</fullName>
    </recommendedName>
</protein>
<evidence type="ECO:0000256" key="3">
    <source>
        <dbReference type="SAM" id="MobiDB-lite"/>
    </source>
</evidence>
<proteinExistence type="predicted"/>
<keyword evidence="2" id="KW-0539">Nucleus</keyword>
<dbReference type="GO" id="GO:0004842">
    <property type="term" value="F:ubiquitin-protein transferase activity"/>
    <property type="evidence" value="ECO:0007669"/>
    <property type="project" value="InterPro"/>
</dbReference>
<dbReference type="Proteomes" id="UP000075714">
    <property type="component" value="Unassembled WGS sequence"/>
</dbReference>
<dbReference type="EMBL" id="LSYV01000040">
    <property type="protein sequence ID" value="KXZ46899.1"/>
    <property type="molecule type" value="Genomic_DNA"/>
</dbReference>
<keyword evidence="6" id="KW-1185">Reference proteome</keyword>
<feature type="region of interest" description="Disordered" evidence="3">
    <location>
        <begin position="567"/>
        <end position="593"/>
    </location>
</feature>
<evidence type="ECO:0000256" key="1">
    <source>
        <dbReference type="ARBA" id="ARBA00004123"/>
    </source>
</evidence>
<dbReference type="InterPro" id="IPR044718">
    <property type="entry name" value="HOS1"/>
</dbReference>
<dbReference type="PANTHER" id="PTHR47358:SF2">
    <property type="entry name" value="E3 UBIQUITIN-PROTEIN LIGASE HOS1"/>
    <property type="match status" value="1"/>
</dbReference>
<dbReference type="AlphaFoldDB" id="A0A150GAN5"/>
<dbReference type="PANTHER" id="PTHR47358">
    <property type="entry name" value="E3 UBIQUITIN-PROTEIN LIGASE HOS1"/>
    <property type="match status" value="1"/>
</dbReference>
<comment type="caution">
    <text evidence="5">The sequence shown here is derived from an EMBL/GenBank/DDBJ whole genome shotgun (WGS) entry which is preliminary data.</text>
</comment>
<reference evidence="6" key="1">
    <citation type="journal article" date="2016" name="Nat. Commun.">
        <title>The Gonium pectorale genome demonstrates co-option of cell cycle regulation during the evolution of multicellularity.</title>
        <authorList>
            <person name="Hanschen E.R."/>
            <person name="Marriage T.N."/>
            <person name="Ferris P.J."/>
            <person name="Hamaji T."/>
            <person name="Toyoda A."/>
            <person name="Fujiyama A."/>
            <person name="Neme R."/>
            <person name="Noguchi H."/>
            <person name="Minakuchi Y."/>
            <person name="Suzuki M."/>
            <person name="Kawai-Toyooka H."/>
            <person name="Smith D.R."/>
            <person name="Sparks H."/>
            <person name="Anderson J."/>
            <person name="Bakaric R."/>
            <person name="Luria V."/>
            <person name="Karger A."/>
            <person name="Kirschner M.W."/>
            <person name="Durand P.M."/>
            <person name="Michod R.E."/>
            <person name="Nozaki H."/>
            <person name="Olson B.J."/>
        </authorList>
    </citation>
    <scope>NUCLEOTIDE SEQUENCE [LARGE SCALE GENOMIC DNA]</scope>
    <source>
        <strain evidence="6">NIES-2863</strain>
    </source>
</reference>
<feature type="domain" description="ELYS-like" evidence="4">
    <location>
        <begin position="245"/>
        <end position="453"/>
    </location>
</feature>
<dbReference type="GO" id="GO:0016567">
    <property type="term" value="P:protein ubiquitination"/>
    <property type="evidence" value="ECO:0007669"/>
    <property type="project" value="InterPro"/>
</dbReference>
<evidence type="ECO:0000256" key="2">
    <source>
        <dbReference type="ARBA" id="ARBA00023242"/>
    </source>
</evidence>
<sequence length="741" mass="75607">MAPSPQATAAASALSALAACNLKELHLKRADGSRILDSLHATCRSAGLIPHGTPDATPKERYLAVFDAALTGGLGCWILDYVEVVCADRHLTSNDPLEAYLLDGGFVKAWAQAALQAAEQAATSALQSDSAFLAFQAGPLQRQLSQIRILTTVLRALDRIRAIAAGGSALAAQGATVAAPAQDRLSVKAELRTSILLEQAFQVMDWVARQGLAEPRGAVGGRFGSYVEWSRAVAARRTRAAPRPLFLDSLLKALSLSGAYPSSSVQHMLHTLLLLVRDVEPATWAAKLALLAYYLQDAGLLDGPTGQPAPPQVAPGAEAQAGGGRAEAVLEDLRRTFRLSAGDVGLWQCYYLLDCAAPDAPGTEDPHLARACALLPACVSPSTPFACIEALLALGRPDVALAVDRGQAGSEAVGPSSRRPCRSLQQAVTLLEVRLRCGLLTEAFMLLRQHTADLAAAGQAGVRSHTLSFRKRGRAKEAIAAWRRWDARQAALAAASGQRRAPVLSELVSAALDAAHAPLPVPMHNVAVPGLDAEAAGTCQLPQLAPSQGAVGILAGLLEQTSPDQPLAVLPFHGSEPPPLITRPVQLPPPSYATSAAAPAATAAGSSAAAAQSDGGAAAAARPGAPLALSRPTTAAAQQQQQPQQFQAAQPFAPLPLLLPSAAPFRAPPGAGPSGSGAFGFSGSGGVAGGGGVGGGGGGGGLLFSVGAGVVAAGGPSATPGVPPVGVRTSKRCKPNDWLLG</sequence>
<dbReference type="Pfam" id="PF13934">
    <property type="entry name" value="ELYS"/>
    <property type="match status" value="1"/>
</dbReference>